<reference evidence="3 4" key="1">
    <citation type="submission" date="2018-06" db="EMBL/GenBank/DDBJ databases">
        <title>Fusarium incarnatum-equiseti species complex species 28.</title>
        <authorList>
            <person name="Gardiner D.M."/>
        </authorList>
    </citation>
    <scope>NUCLEOTIDE SEQUENCE [LARGE SCALE GENOMIC DNA]</scope>
    <source>
        <strain evidence="3 4">FIESC_28</strain>
    </source>
</reference>
<comment type="caution">
    <text evidence="3">The sequence shown here is derived from an EMBL/GenBank/DDBJ whole genome shotgun (WGS) entry which is preliminary data.</text>
</comment>
<dbReference type="Pfam" id="PF22942">
    <property type="entry name" value="DUF7025"/>
    <property type="match status" value="1"/>
</dbReference>
<dbReference type="RefSeq" id="XP_031010976.1">
    <property type="nucleotide sequence ID" value="XM_031164954.1"/>
</dbReference>
<dbReference type="PANTHER" id="PTHR46411:SF2">
    <property type="entry name" value="AAA+ ATPASE DOMAIN-CONTAINING PROTEIN"/>
    <property type="match status" value="1"/>
</dbReference>
<accession>A0A366QS45</accession>
<gene>
    <name evidence="3" type="ORF">FIESC28_10824</name>
</gene>
<dbReference type="PANTHER" id="PTHR46411">
    <property type="entry name" value="FAMILY ATPASE, PUTATIVE-RELATED"/>
    <property type="match status" value="1"/>
</dbReference>
<evidence type="ECO:0000313" key="3">
    <source>
        <dbReference type="EMBL" id="RBR07078.1"/>
    </source>
</evidence>
<evidence type="ECO:0000259" key="2">
    <source>
        <dbReference type="Pfam" id="PF22942"/>
    </source>
</evidence>
<evidence type="ECO:0000256" key="1">
    <source>
        <dbReference type="SAM" id="MobiDB-lite"/>
    </source>
</evidence>
<feature type="compositionally biased region" description="Polar residues" evidence="1">
    <location>
        <begin position="45"/>
        <end position="54"/>
    </location>
</feature>
<proteinExistence type="predicted"/>
<dbReference type="Proteomes" id="UP000253153">
    <property type="component" value="Unassembled WGS sequence"/>
</dbReference>
<sequence length="741" mass="84450">MAASELSNFQRFQQILKKPPLAMVGENDVTESKLPAPPPQAPSWDGTTTSQDSYNPIYDPREPDETSSIVPFLQETAQWDKQSQRYLEHAEIPDESWTVWKAIEHNKKPKAWIRHQKTFDKLGVKILDRLLIRADDATLRFLNEKGYPFSGLDASIDRDDTGIFRRNFNEERFYRRSENAEIDEKLFRNLFLRYNDIQEKIEATSLAVVRRILITLIDFLDYYFPGARQSYQDACSSGTISFSHLWTLFRPGDISYEKHTIAPFQDVYEQCFGVDACEESVSQYDGTRVLLLRLAEITYSPGQHHNPGPRMGMTTRHIREYDGVKQVTVEDLGIIPFSLMEVEKQDAIRAKLVQRGRRFFQVSKLPFSFWNYKGPYTIVHSLTGKGTIEEARLSSAERHWQKHTHENVVIDITTSKVHFGSRFYGELESYNSSEFCTKREDPRVIPPIDVTNDDPTTEMLLLICRGHLPGYMLSSSVYAVGILVSELRPPMWAPQPLPSVTASLLPDSVHWRGLVHCFLGGSEKLEVDLGQRQTQGSGLVLSLEGSKIIARKVANEISGHLEKPLLCITILDHNLKLEEITKAALRWGAILFIEFRNMPPNQFPYKSLDLRNLASFYPSVMLISCTSTKELGAHCEEMIDSVISCRLPSKNEPTALWELAIAEQTPDLSTDMSGKQLSEICQFLAQLEICETRMEKILKTAKRMAAIEKVRFSLEHVVAVIRLSVYPDKLTEFEGVMGTPA</sequence>
<feature type="region of interest" description="Disordered" evidence="1">
    <location>
        <begin position="20"/>
        <end position="65"/>
    </location>
</feature>
<keyword evidence="4" id="KW-1185">Reference proteome</keyword>
<dbReference type="EMBL" id="QKXC01000326">
    <property type="protein sequence ID" value="RBR07078.1"/>
    <property type="molecule type" value="Genomic_DNA"/>
</dbReference>
<organism evidence="3 4">
    <name type="scientific">Fusarium coffeatum</name>
    <dbReference type="NCBI Taxonomy" id="231269"/>
    <lineage>
        <taxon>Eukaryota</taxon>
        <taxon>Fungi</taxon>
        <taxon>Dikarya</taxon>
        <taxon>Ascomycota</taxon>
        <taxon>Pezizomycotina</taxon>
        <taxon>Sordariomycetes</taxon>
        <taxon>Hypocreomycetidae</taxon>
        <taxon>Hypocreales</taxon>
        <taxon>Nectriaceae</taxon>
        <taxon>Fusarium</taxon>
        <taxon>Fusarium incarnatum-equiseti species complex</taxon>
    </lineage>
</organism>
<dbReference type="GeneID" id="42000250"/>
<feature type="domain" description="DUF7025" evidence="2">
    <location>
        <begin position="233"/>
        <end position="339"/>
    </location>
</feature>
<protein>
    <recommendedName>
        <fullName evidence="2">DUF7025 domain-containing protein</fullName>
    </recommendedName>
</protein>
<dbReference type="InterPro" id="IPR054289">
    <property type="entry name" value="DUF7025"/>
</dbReference>
<dbReference type="AlphaFoldDB" id="A0A366QS45"/>
<evidence type="ECO:0000313" key="4">
    <source>
        <dbReference type="Proteomes" id="UP000253153"/>
    </source>
</evidence>
<dbReference type="OrthoDB" id="5101372at2759"/>
<name>A0A366QS45_9HYPO</name>